<gene>
    <name evidence="3" type="ORF">GGX14DRAFT_627525</name>
</gene>
<proteinExistence type="predicted"/>
<evidence type="ECO:0000256" key="2">
    <source>
        <dbReference type="ARBA" id="ARBA00022840"/>
    </source>
</evidence>
<dbReference type="AlphaFoldDB" id="A0AAD6YR32"/>
<dbReference type="Proteomes" id="UP001219525">
    <property type="component" value="Unassembled WGS sequence"/>
</dbReference>
<dbReference type="GO" id="GO:0000027">
    <property type="term" value="P:ribosomal large subunit assembly"/>
    <property type="evidence" value="ECO:0007669"/>
    <property type="project" value="TreeGrafter"/>
</dbReference>
<dbReference type="GO" id="GO:0030687">
    <property type="term" value="C:preribosome, large subunit precursor"/>
    <property type="evidence" value="ECO:0007669"/>
    <property type="project" value="TreeGrafter"/>
</dbReference>
<protein>
    <submittedName>
        <fullName evidence="3">Uncharacterized protein</fullName>
    </submittedName>
</protein>
<keyword evidence="2" id="KW-0067">ATP-binding</keyword>
<accession>A0AAD6YR32</accession>
<keyword evidence="4" id="KW-1185">Reference proteome</keyword>
<dbReference type="EMBL" id="JARJCW010000003">
    <property type="protein sequence ID" value="KAJ7226926.1"/>
    <property type="molecule type" value="Genomic_DNA"/>
</dbReference>
<sequence length="262" mass="29482">MEEDDGVELELRHRSRTTLAYALCEQLRLILELALATWLKGDYRTGKRLNMKKIISYIASDYTKDKIWLRRIRPTQREYQVLISLDDSSRLAESHSVYLTFVTLALVSKALGRLVAGDVAITKFGEDVDPAWAGTKLMGAFRLDQKKTSVLSVVEASLRVLEAARERRVMGSASAADLWQLEIIISDGIADELHSAAAPSTGAGRKPAVQGSVLTMDTAEYKNVDGRMEVRLQRYLDSFPFEYFIIVLAGTLRQFFERISED</sequence>
<comment type="caution">
    <text evidence="3">The sequence shown here is derived from an EMBL/GenBank/DDBJ whole genome shotgun (WGS) entry which is preliminary data.</text>
</comment>
<evidence type="ECO:0000313" key="3">
    <source>
        <dbReference type="EMBL" id="KAJ7226926.1"/>
    </source>
</evidence>
<dbReference type="PANTHER" id="PTHR48103">
    <property type="entry name" value="MIDASIN-RELATED"/>
    <property type="match status" value="1"/>
</dbReference>
<reference evidence="3" key="1">
    <citation type="submission" date="2023-03" db="EMBL/GenBank/DDBJ databases">
        <title>Massive genome expansion in bonnet fungi (Mycena s.s.) driven by repeated elements and novel gene families across ecological guilds.</title>
        <authorList>
            <consortium name="Lawrence Berkeley National Laboratory"/>
            <person name="Harder C.B."/>
            <person name="Miyauchi S."/>
            <person name="Viragh M."/>
            <person name="Kuo A."/>
            <person name="Thoen E."/>
            <person name="Andreopoulos B."/>
            <person name="Lu D."/>
            <person name="Skrede I."/>
            <person name="Drula E."/>
            <person name="Henrissat B."/>
            <person name="Morin E."/>
            <person name="Kohler A."/>
            <person name="Barry K."/>
            <person name="LaButti K."/>
            <person name="Morin E."/>
            <person name="Salamov A."/>
            <person name="Lipzen A."/>
            <person name="Mereny Z."/>
            <person name="Hegedus B."/>
            <person name="Baldrian P."/>
            <person name="Stursova M."/>
            <person name="Weitz H."/>
            <person name="Taylor A."/>
            <person name="Grigoriev I.V."/>
            <person name="Nagy L.G."/>
            <person name="Martin F."/>
            <person name="Kauserud H."/>
        </authorList>
    </citation>
    <scope>NUCLEOTIDE SEQUENCE</scope>
    <source>
        <strain evidence="3">9144</strain>
    </source>
</reference>
<name>A0AAD6YR32_9AGAR</name>
<organism evidence="3 4">
    <name type="scientific">Mycena pura</name>
    <dbReference type="NCBI Taxonomy" id="153505"/>
    <lineage>
        <taxon>Eukaryota</taxon>
        <taxon>Fungi</taxon>
        <taxon>Dikarya</taxon>
        <taxon>Basidiomycota</taxon>
        <taxon>Agaricomycotina</taxon>
        <taxon>Agaricomycetes</taxon>
        <taxon>Agaricomycetidae</taxon>
        <taxon>Agaricales</taxon>
        <taxon>Marasmiineae</taxon>
        <taxon>Mycenaceae</taxon>
        <taxon>Mycena</taxon>
    </lineage>
</organism>
<dbReference type="GO" id="GO:0005634">
    <property type="term" value="C:nucleus"/>
    <property type="evidence" value="ECO:0007669"/>
    <property type="project" value="TreeGrafter"/>
</dbReference>
<dbReference type="PANTHER" id="PTHR48103:SF2">
    <property type="entry name" value="MIDASIN"/>
    <property type="match status" value="1"/>
</dbReference>
<keyword evidence="1" id="KW-0547">Nucleotide-binding</keyword>
<evidence type="ECO:0000313" key="4">
    <source>
        <dbReference type="Proteomes" id="UP001219525"/>
    </source>
</evidence>
<dbReference type="GO" id="GO:0000055">
    <property type="term" value="P:ribosomal large subunit export from nucleus"/>
    <property type="evidence" value="ECO:0007669"/>
    <property type="project" value="TreeGrafter"/>
</dbReference>
<evidence type="ECO:0000256" key="1">
    <source>
        <dbReference type="ARBA" id="ARBA00022741"/>
    </source>
</evidence>
<dbReference type="GO" id="GO:0005524">
    <property type="term" value="F:ATP binding"/>
    <property type="evidence" value="ECO:0007669"/>
    <property type="project" value="UniProtKB-KW"/>
</dbReference>